<feature type="chain" id="PRO_5047132616" evidence="2">
    <location>
        <begin position="21"/>
        <end position="322"/>
    </location>
</feature>
<dbReference type="PANTHER" id="PTHR42928:SF5">
    <property type="entry name" value="BLR1237 PROTEIN"/>
    <property type="match status" value="1"/>
</dbReference>
<dbReference type="RefSeq" id="WP_207416257.1">
    <property type="nucleotide sequence ID" value="NZ_CP061177.1"/>
</dbReference>
<name>A0ABS3KN17_9PROT</name>
<evidence type="ECO:0000256" key="1">
    <source>
        <dbReference type="ARBA" id="ARBA00006987"/>
    </source>
</evidence>
<evidence type="ECO:0000256" key="2">
    <source>
        <dbReference type="SAM" id="SignalP"/>
    </source>
</evidence>
<dbReference type="PANTHER" id="PTHR42928">
    <property type="entry name" value="TRICARBOXYLATE-BINDING PROTEIN"/>
    <property type="match status" value="1"/>
</dbReference>
<dbReference type="PIRSF" id="PIRSF017082">
    <property type="entry name" value="YflP"/>
    <property type="match status" value="1"/>
</dbReference>
<dbReference type="InterPro" id="IPR042100">
    <property type="entry name" value="Bug_dom1"/>
</dbReference>
<protein>
    <submittedName>
        <fullName evidence="3">Tripartite tricarboxylate transporter substrate binding protein</fullName>
    </submittedName>
</protein>
<comment type="caution">
    <text evidence="3">The sequence shown here is derived from an EMBL/GenBank/DDBJ whole genome shotgun (WGS) entry which is preliminary data.</text>
</comment>
<comment type="similarity">
    <text evidence="1">Belongs to the UPF0065 (bug) family.</text>
</comment>
<keyword evidence="2" id="KW-0732">Signal</keyword>
<dbReference type="Pfam" id="PF03401">
    <property type="entry name" value="TctC"/>
    <property type="match status" value="1"/>
</dbReference>
<evidence type="ECO:0000313" key="4">
    <source>
        <dbReference type="Proteomes" id="UP001518989"/>
    </source>
</evidence>
<dbReference type="Gene3D" id="3.40.190.10">
    <property type="entry name" value="Periplasmic binding protein-like II"/>
    <property type="match status" value="1"/>
</dbReference>
<dbReference type="EMBL" id="JACTNG010000003">
    <property type="protein sequence ID" value="MBO1078822.1"/>
    <property type="molecule type" value="Genomic_DNA"/>
</dbReference>
<feature type="signal peptide" evidence="2">
    <location>
        <begin position="1"/>
        <end position="20"/>
    </location>
</feature>
<sequence length="322" mass="34199">MNRRTLLQAAALLPVLPRLAQAEAAWPDRPLRMIVPYPPAGGTDVVARELAQRLTANTGWNVVVENRPGAGGNIGIDAVATARDGHTIGLGQTSNLAINPTLYPTIPYQPLRDLSLISLVASQPNVLVVAKASPMKTLSDLVRTAKARPGALTAGHPGSGTVGHLSVEMFVRRAEIDIVIVPYRGAGQVMTDLMADRIQIYSANPLAVRGMLDSGDMRALAVTSLDRLPSLPEVPSIAESGYPGFEAVNWTGVVGPASMPAAVVTKLNAEIGKALALPAMRERLTTEGSTPMPSTPERFREFLTAEIEKWGQVVRDGKVQAD</sequence>
<organism evidence="3 4">
    <name type="scientific">Roseomonas haemaphysalidis</name>
    <dbReference type="NCBI Taxonomy" id="2768162"/>
    <lineage>
        <taxon>Bacteria</taxon>
        <taxon>Pseudomonadati</taxon>
        <taxon>Pseudomonadota</taxon>
        <taxon>Alphaproteobacteria</taxon>
        <taxon>Acetobacterales</taxon>
        <taxon>Roseomonadaceae</taxon>
        <taxon>Roseomonas</taxon>
    </lineage>
</organism>
<dbReference type="CDD" id="cd07012">
    <property type="entry name" value="PBP2_Bug_TTT"/>
    <property type="match status" value="1"/>
</dbReference>
<accession>A0ABS3KN17</accession>
<evidence type="ECO:0000313" key="3">
    <source>
        <dbReference type="EMBL" id="MBO1078822.1"/>
    </source>
</evidence>
<dbReference type="SUPFAM" id="SSF53850">
    <property type="entry name" value="Periplasmic binding protein-like II"/>
    <property type="match status" value="1"/>
</dbReference>
<keyword evidence="4" id="KW-1185">Reference proteome</keyword>
<gene>
    <name evidence="3" type="ORF">IAI61_07260</name>
</gene>
<proteinExistence type="inferred from homology"/>
<dbReference type="InterPro" id="IPR005064">
    <property type="entry name" value="BUG"/>
</dbReference>
<dbReference type="Proteomes" id="UP001518989">
    <property type="component" value="Unassembled WGS sequence"/>
</dbReference>
<dbReference type="Gene3D" id="3.40.190.150">
    <property type="entry name" value="Bordetella uptake gene, domain 1"/>
    <property type="match status" value="1"/>
</dbReference>
<reference evidence="3 4" key="1">
    <citation type="submission" date="2020-09" db="EMBL/GenBank/DDBJ databases">
        <title>Roseomonas.</title>
        <authorList>
            <person name="Zhu W."/>
        </authorList>
    </citation>
    <scope>NUCLEOTIDE SEQUENCE [LARGE SCALE GENOMIC DNA]</scope>
    <source>
        <strain evidence="3 4">573</strain>
    </source>
</reference>